<evidence type="ECO:0000259" key="7">
    <source>
        <dbReference type="Pfam" id="PF01029"/>
    </source>
</evidence>
<dbReference type="HOGENOM" id="CLU_087843_3_1_9"/>
<keyword evidence="2 6" id="KW-0889">Transcription antitermination</keyword>
<keyword evidence="3 6" id="KW-0694">RNA-binding</keyword>
<accession>D9SLU5</accession>
<dbReference type="EMBL" id="CP002160">
    <property type="protein sequence ID" value="ADL51676.1"/>
    <property type="molecule type" value="Genomic_DNA"/>
</dbReference>
<name>D9SLU5_CLOC7</name>
<keyword evidence="4 6" id="KW-0805">Transcription regulation</keyword>
<dbReference type="OrthoDB" id="9811381at2"/>
<dbReference type="AlphaFoldDB" id="D9SLU5"/>
<evidence type="ECO:0000313" key="8">
    <source>
        <dbReference type="EMBL" id="ADL51676.1"/>
    </source>
</evidence>
<gene>
    <name evidence="6" type="primary">nusB</name>
    <name evidence="8" type="ordered locus">Clocel_1932</name>
</gene>
<dbReference type="Pfam" id="PF01029">
    <property type="entry name" value="NusB"/>
    <property type="match status" value="1"/>
</dbReference>
<dbReference type="NCBIfam" id="TIGR01951">
    <property type="entry name" value="nusB"/>
    <property type="match status" value="1"/>
</dbReference>
<proteinExistence type="inferred from homology"/>
<reference evidence="8 9" key="1">
    <citation type="submission" date="2010-08" db="EMBL/GenBank/DDBJ databases">
        <title>Complete sequence of Clostridium cellulovorans 743B.</title>
        <authorList>
            <consortium name="US DOE Joint Genome Institute"/>
            <person name="Lucas S."/>
            <person name="Copeland A."/>
            <person name="Lapidus A."/>
            <person name="Cheng J.-F."/>
            <person name="Bruce D."/>
            <person name="Goodwin L."/>
            <person name="Pitluck S."/>
            <person name="Chertkov O."/>
            <person name="Detter J.C."/>
            <person name="Han C."/>
            <person name="Tapia R."/>
            <person name="Land M."/>
            <person name="Hauser L."/>
            <person name="Chang Y.-J."/>
            <person name="Jeffries C."/>
            <person name="Kyrpides N."/>
            <person name="Ivanova N."/>
            <person name="Mikhailova N."/>
            <person name="Hemme C.L."/>
            <person name="Woyke T."/>
        </authorList>
    </citation>
    <scope>NUCLEOTIDE SEQUENCE [LARGE SCALE GENOMIC DNA]</scope>
    <source>
        <strain evidence="9">ATCC 35296 / DSM 3052 / OCM 3 / 743B</strain>
    </source>
</reference>
<evidence type="ECO:0000256" key="5">
    <source>
        <dbReference type="ARBA" id="ARBA00023163"/>
    </source>
</evidence>
<protein>
    <recommendedName>
        <fullName evidence="6">Transcription antitermination protein NusB</fullName>
    </recommendedName>
    <alternativeName>
        <fullName evidence="6">Antitermination factor NusB</fullName>
    </alternativeName>
</protein>
<evidence type="ECO:0000256" key="6">
    <source>
        <dbReference type="HAMAP-Rule" id="MF_00073"/>
    </source>
</evidence>
<dbReference type="KEGG" id="ccb:Clocel_1932"/>
<dbReference type="RefSeq" id="WP_010077106.1">
    <property type="nucleotide sequence ID" value="NC_014393.1"/>
</dbReference>
<evidence type="ECO:0000256" key="2">
    <source>
        <dbReference type="ARBA" id="ARBA00022814"/>
    </source>
</evidence>
<keyword evidence="5 6" id="KW-0804">Transcription</keyword>
<dbReference type="InterPro" id="IPR006027">
    <property type="entry name" value="NusB_RsmB_TIM44"/>
</dbReference>
<evidence type="ECO:0000256" key="4">
    <source>
        <dbReference type="ARBA" id="ARBA00023015"/>
    </source>
</evidence>
<evidence type="ECO:0000256" key="3">
    <source>
        <dbReference type="ARBA" id="ARBA00022884"/>
    </source>
</evidence>
<dbReference type="InterPro" id="IPR035926">
    <property type="entry name" value="NusB-like_sf"/>
</dbReference>
<dbReference type="Gene3D" id="1.10.940.10">
    <property type="entry name" value="NusB-like"/>
    <property type="match status" value="1"/>
</dbReference>
<dbReference type="Proteomes" id="UP000002730">
    <property type="component" value="Chromosome"/>
</dbReference>
<dbReference type="SUPFAM" id="SSF48013">
    <property type="entry name" value="NusB-like"/>
    <property type="match status" value="1"/>
</dbReference>
<dbReference type="HAMAP" id="MF_00073">
    <property type="entry name" value="NusB"/>
    <property type="match status" value="1"/>
</dbReference>
<evidence type="ECO:0000313" key="9">
    <source>
        <dbReference type="Proteomes" id="UP000002730"/>
    </source>
</evidence>
<dbReference type="GO" id="GO:0006353">
    <property type="term" value="P:DNA-templated transcription termination"/>
    <property type="evidence" value="ECO:0007669"/>
    <property type="project" value="UniProtKB-UniRule"/>
</dbReference>
<dbReference type="GO" id="GO:0005829">
    <property type="term" value="C:cytosol"/>
    <property type="evidence" value="ECO:0007669"/>
    <property type="project" value="TreeGrafter"/>
</dbReference>
<keyword evidence="9" id="KW-1185">Reference proteome</keyword>
<dbReference type="PANTHER" id="PTHR11078">
    <property type="entry name" value="N UTILIZATION SUBSTANCE PROTEIN B-RELATED"/>
    <property type="match status" value="1"/>
</dbReference>
<dbReference type="eggNOG" id="COG0781">
    <property type="taxonomic scope" value="Bacteria"/>
</dbReference>
<dbReference type="PANTHER" id="PTHR11078:SF3">
    <property type="entry name" value="ANTITERMINATION NUSB DOMAIN-CONTAINING PROTEIN"/>
    <property type="match status" value="1"/>
</dbReference>
<dbReference type="GO" id="GO:0031564">
    <property type="term" value="P:transcription antitermination"/>
    <property type="evidence" value="ECO:0007669"/>
    <property type="project" value="UniProtKB-KW"/>
</dbReference>
<organism evidence="8 9">
    <name type="scientific">Clostridium cellulovorans (strain ATCC 35296 / DSM 3052 / OCM 3 / 743B)</name>
    <dbReference type="NCBI Taxonomy" id="573061"/>
    <lineage>
        <taxon>Bacteria</taxon>
        <taxon>Bacillati</taxon>
        <taxon>Bacillota</taxon>
        <taxon>Clostridia</taxon>
        <taxon>Eubacteriales</taxon>
        <taxon>Clostridiaceae</taxon>
        <taxon>Clostridium</taxon>
    </lineage>
</organism>
<dbReference type="STRING" id="573061.Clocel_1932"/>
<comment type="function">
    <text evidence="6">Involved in transcription antitermination. Required for transcription of ribosomal RNA (rRNA) genes. Binds specifically to the boxA antiterminator sequence of the ribosomal RNA (rrn) operons.</text>
</comment>
<sequence>MNRRKTREIAIKLTYSLMIQQIDYKTVIENFKEVEDKEDEDLKDVDFTFVETILSGISENKSNYEELVSQNLIGWKLNRISKLNLAILLVAIYEIKNIDDIPKAVSINEAVEIAKKYSDDKAPNFINSILDKID</sequence>
<dbReference type="InterPro" id="IPR011605">
    <property type="entry name" value="NusB_fam"/>
</dbReference>
<comment type="similarity">
    <text evidence="1 6">Belongs to the NusB family.</text>
</comment>
<dbReference type="GO" id="GO:0003723">
    <property type="term" value="F:RNA binding"/>
    <property type="evidence" value="ECO:0007669"/>
    <property type="project" value="UniProtKB-UniRule"/>
</dbReference>
<evidence type="ECO:0000256" key="1">
    <source>
        <dbReference type="ARBA" id="ARBA00005952"/>
    </source>
</evidence>
<feature type="domain" description="NusB/RsmB/TIM44" evidence="7">
    <location>
        <begin position="4"/>
        <end position="133"/>
    </location>
</feature>